<protein>
    <submittedName>
        <fullName evidence="5">Caffeoyl-CoA O-methyltransferase</fullName>
    </submittedName>
</protein>
<dbReference type="EMBL" id="NEDP02005595">
    <property type="protein sequence ID" value="OWF37110.1"/>
    <property type="molecule type" value="Genomic_DNA"/>
</dbReference>
<reference evidence="5 6" key="1">
    <citation type="journal article" date="2017" name="Nat. Ecol. Evol.">
        <title>Scallop genome provides insights into evolution of bilaterian karyotype and development.</title>
        <authorList>
            <person name="Wang S."/>
            <person name="Zhang J."/>
            <person name="Jiao W."/>
            <person name="Li J."/>
            <person name="Xun X."/>
            <person name="Sun Y."/>
            <person name="Guo X."/>
            <person name="Huan P."/>
            <person name="Dong B."/>
            <person name="Zhang L."/>
            <person name="Hu X."/>
            <person name="Sun X."/>
            <person name="Wang J."/>
            <person name="Zhao C."/>
            <person name="Wang Y."/>
            <person name="Wang D."/>
            <person name="Huang X."/>
            <person name="Wang R."/>
            <person name="Lv J."/>
            <person name="Li Y."/>
            <person name="Zhang Z."/>
            <person name="Liu B."/>
            <person name="Lu W."/>
            <person name="Hui Y."/>
            <person name="Liang J."/>
            <person name="Zhou Z."/>
            <person name="Hou R."/>
            <person name="Li X."/>
            <person name="Liu Y."/>
            <person name="Li H."/>
            <person name="Ning X."/>
            <person name="Lin Y."/>
            <person name="Zhao L."/>
            <person name="Xing Q."/>
            <person name="Dou J."/>
            <person name="Li Y."/>
            <person name="Mao J."/>
            <person name="Guo H."/>
            <person name="Dou H."/>
            <person name="Li T."/>
            <person name="Mu C."/>
            <person name="Jiang W."/>
            <person name="Fu Q."/>
            <person name="Fu X."/>
            <person name="Miao Y."/>
            <person name="Liu J."/>
            <person name="Yu Q."/>
            <person name="Li R."/>
            <person name="Liao H."/>
            <person name="Li X."/>
            <person name="Kong Y."/>
            <person name="Jiang Z."/>
            <person name="Chourrout D."/>
            <person name="Li R."/>
            <person name="Bao Z."/>
        </authorList>
    </citation>
    <scope>NUCLEOTIDE SEQUENCE [LARGE SCALE GENOMIC DNA]</scope>
    <source>
        <strain evidence="5 6">PY_sf001</strain>
    </source>
</reference>
<dbReference type="Proteomes" id="UP000242188">
    <property type="component" value="Unassembled WGS sequence"/>
</dbReference>
<keyword evidence="6" id="KW-1185">Reference proteome</keyword>
<dbReference type="AlphaFoldDB" id="A0A210PKT9"/>
<dbReference type="GO" id="GO:0008757">
    <property type="term" value="F:S-adenosylmethionine-dependent methyltransferase activity"/>
    <property type="evidence" value="ECO:0007669"/>
    <property type="project" value="TreeGrafter"/>
</dbReference>
<evidence type="ECO:0000256" key="3">
    <source>
        <dbReference type="ARBA" id="ARBA00022691"/>
    </source>
</evidence>
<gene>
    <name evidence="5" type="ORF">KP79_PYT09800</name>
</gene>
<keyword evidence="3" id="KW-0949">S-adenosyl-L-methionine</keyword>
<dbReference type="InterPro" id="IPR029063">
    <property type="entry name" value="SAM-dependent_MTases_sf"/>
</dbReference>
<dbReference type="OrthoDB" id="10251242at2759"/>
<sequence length="284" mass="31560">MSTANQQNLWGHPVLRHLLHIQESAKTQGASEDLQIQIQTAIDCIFAKDDYCESISSPTSDAIENLITETEKHPWQQVHEEGKIEWRVSPGMLSGALEGTFLKMLAAMSNAKRVLEVGLFTGCGALAMAEALPADGKVVTLELTGYVGDLARKLVDQSSHGKKIDIMIGPAADSIQQLAKEKQQFDMVFIDANKEGYIHYYKIIMDNDMLTPRGTILIDNALFGGQSYLPKDKLQLPKGRTYAGTVMRDFNDYVNQDNRVSQVMVPIRDGVMIIRRKEAFEGEA</sequence>
<keyword evidence="2 5" id="KW-0808">Transferase</keyword>
<evidence type="ECO:0000256" key="4">
    <source>
        <dbReference type="ARBA" id="ARBA00023453"/>
    </source>
</evidence>
<dbReference type="GO" id="GO:0032259">
    <property type="term" value="P:methylation"/>
    <property type="evidence" value="ECO:0007669"/>
    <property type="project" value="UniProtKB-KW"/>
</dbReference>
<dbReference type="InterPro" id="IPR002935">
    <property type="entry name" value="SAM_O-MeTrfase"/>
</dbReference>
<dbReference type="SUPFAM" id="SSF53335">
    <property type="entry name" value="S-adenosyl-L-methionine-dependent methyltransferases"/>
    <property type="match status" value="1"/>
</dbReference>
<dbReference type="InterPro" id="IPR050362">
    <property type="entry name" value="Cation-dep_OMT"/>
</dbReference>
<dbReference type="PANTHER" id="PTHR10509">
    <property type="entry name" value="O-METHYLTRANSFERASE-RELATED"/>
    <property type="match status" value="1"/>
</dbReference>
<dbReference type="STRING" id="6573.A0A210PKT9"/>
<evidence type="ECO:0000313" key="5">
    <source>
        <dbReference type="EMBL" id="OWF37110.1"/>
    </source>
</evidence>
<keyword evidence="1 5" id="KW-0489">Methyltransferase</keyword>
<comment type="caution">
    <text evidence="5">The sequence shown here is derived from an EMBL/GenBank/DDBJ whole genome shotgun (WGS) entry which is preliminary data.</text>
</comment>
<dbReference type="PROSITE" id="PS51682">
    <property type="entry name" value="SAM_OMT_I"/>
    <property type="match status" value="1"/>
</dbReference>
<name>A0A210PKT9_MIZYE</name>
<dbReference type="PANTHER" id="PTHR10509:SF14">
    <property type="entry name" value="CAFFEOYL-COA O-METHYLTRANSFERASE 3-RELATED"/>
    <property type="match status" value="1"/>
</dbReference>
<evidence type="ECO:0000313" key="6">
    <source>
        <dbReference type="Proteomes" id="UP000242188"/>
    </source>
</evidence>
<dbReference type="Gene3D" id="3.40.50.150">
    <property type="entry name" value="Vaccinia Virus protein VP39"/>
    <property type="match status" value="1"/>
</dbReference>
<proteinExistence type="inferred from homology"/>
<organism evidence="5 6">
    <name type="scientific">Mizuhopecten yessoensis</name>
    <name type="common">Japanese scallop</name>
    <name type="synonym">Patinopecten yessoensis</name>
    <dbReference type="NCBI Taxonomy" id="6573"/>
    <lineage>
        <taxon>Eukaryota</taxon>
        <taxon>Metazoa</taxon>
        <taxon>Spiralia</taxon>
        <taxon>Lophotrochozoa</taxon>
        <taxon>Mollusca</taxon>
        <taxon>Bivalvia</taxon>
        <taxon>Autobranchia</taxon>
        <taxon>Pteriomorphia</taxon>
        <taxon>Pectinida</taxon>
        <taxon>Pectinoidea</taxon>
        <taxon>Pectinidae</taxon>
        <taxon>Mizuhopecten</taxon>
    </lineage>
</organism>
<comment type="similarity">
    <text evidence="4">Belongs to the class I-like SAM-binding methyltransferase superfamily. Cation-dependent O-methyltransferase family.</text>
</comment>
<evidence type="ECO:0000256" key="1">
    <source>
        <dbReference type="ARBA" id="ARBA00022603"/>
    </source>
</evidence>
<dbReference type="Pfam" id="PF01596">
    <property type="entry name" value="Methyltransf_3"/>
    <property type="match status" value="1"/>
</dbReference>
<evidence type="ECO:0000256" key="2">
    <source>
        <dbReference type="ARBA" id="ARBA00022679"/>
    </source>
</evidence>
<dbReference type="GO" id="GO:0008171">
    <property type="term" value="F:O-methyltransferase activity"/>
    <property type="evidence" value="ECO:0007669"/>
    <property type="project" value="InterPro"/>
</dbReference>
<accession>A0A210PKT9</accession>